<dbReference type="SUPFAM" id="SSF51735">
    <property type="entry name" value="NAD(P)-binding Rossmann-fold domains"/>
    <property type="match status" value="1"/>
</dbReference>
<evidence type="ECO:0000256" key="2">
    <source>
        <dbReference type="ARBA" id="ARBA00022857"/>
    </source>
</evidence>
<evidence type="ECO:0000256" key="3">
    <source>
        <dbReference type="ARBA" id="ARBA00023002"/>
    </source>
</evidence>
<reference evidence="4" key="1">
    <citation type="journal article" date="2020" name="Phytopathology">
        <title>Genome Sequence Resources of Colletotrichum truncatum, C. plurivorum, C. musicola, and C. sojae: Four Species Pathogenic to Soybean (Glycine max).</title>
        <authorList>
            <person name="Rogerio F."/>
            <person name="Boufleur T.R."/>
            <person name="Ciampi-Guillardi M."/>
            <person name="Sukno S.A."/>
            <person name="Thon M.R."/>
            <person name="Massola Junior N.S."/>
            <person name="Baroncelli R."/>
        </authorList>
    </citation>
    <scope>NUCLEOTIDE SEQUENCE</scope>
    <source>
        <strain evidence="4">LFN0074</strain>
    </source>
</reference>
<keyword evidence="5" id="KW-1185">Reference proteome</keyword>
<keyword evidence="3" id="KW-0560">Oxidoreductase</keyword>
<keyword evidence="2" id="KW-0521">NADP</keyword>
<gene>
    <name evidence="4" type="ORF">CMUS01_04440</name>
</gene>
<comment type="caution">
    <text evidence="4">The sequence shown here is derived from an EMBL/GenBank/DDBJ whole genome shotgun (WGS) entry which is preliminary data.</text>
</comment>
<dbReference type="EMBL" id="WIGM01000120">
    <property type="protein sequence ID" value="KAF6838979.1"/>
    <property type="molecule type" value="Genomic_DNA"/>
</dbReference>
<dbReference type="AlphaFoldDB" id="A0A8H6KWJ6"/>
<protein>
    <submittedName>
        <fullName evidence="4">Daunorubicin C-13 ketoreductase</fullName>
    </submittedName>
</protein>
<name>A0A8H6KWJ6_9PEZI</name>
<sequence length="336" mass="36428">MTEQLDLRGKIALVTGGKTTSPSAGIGLATVRSLASRGAKVYMACRSEARSQGAIEKLHEEKLGLSADQVLWLPLDLGDPESVARAVDDMTTHESRLDILINNAGLATDRQELNRAGWDLTMAVCHVGHFALTLGLLPLLRKATEMEAADVRVVTLSSAIISVVPGDLDTGFTSPTFLAENRTFSNFQTWLSGILAFRIDMPRYALAKLANVLFAKELQRRLDTRNIPIISTSMHPGGAATDAIPYVFRWLVRPLVWLTAISADAAAAMPVFAAVDPVVREKKSHYQGGYLFPPGTVEAAHPAAEDEEQLRGLWETTLLQLNEYLATVGLSPLEGI</sequence>
<dbReference type="PANTHER" id="PTHR24320">
    <property type="entry name" value="RETINOL DEHYDROGENASE"/>
    <property type="match status" value="1"/>
</dbReference>
<dbReference type="GO" id="GO:0016491">
    <property type="term" value="F:oxidoreductase activity"/>
    <property type="evidence" value="ECO:0007669"/>
    <property type="project" value="UniProtKB-KW"/>
</dbReference>
<dbReference type="PRINTS" id="PR00081">
    <property type="entry name" value="GDHRDH"/>
</dbReference>
<organism evidence="4 5">
    <name type="scientific">Colletotrichum musicola</name>
    <dbReference type="NCBI Taxonomy" id="2175873"/>
    <lineage>
        <taxon>Eukaryota</taxon>
        <taxon>Fungi</taxon>
        <taxon>Dikarya</taxon>
        <taxon>Ascomycota</taxon>
        <taxon>Pezizomycotina</taxon>
        <taxon>Sordariomycetes</taxon>
        <taxon>Hypocreomycetidae</taxon>
        <taxon>Glomerellales</taxon>
        <taxon>Glomerellaceae</taxon>
        <taxon>Colletotrichum</taxon>
        <taxon>Colletotrichum orchidearum species complex</taxon>
    </lineage>
</organism>
<proteinExistence type="inferred from homology"/>
<evidence type="ECO:0000256" key="1">
    <source>
        <dbReference type="ARBA" id="ARBA00006484"/>
    </source>
</evidence>
<dbReference type="Gene3D" id="3.40.50.720">
    <property type="entry name" value="NAD(P)-binding Rossmann-like Domain"/>
    <property type="match status" value="1"/>
</dbReference>
<dbReference type="InterPro" id="IPR002347">
    <property type="entry name" value="SDR_fam"/>
</dbReference>
<comment type="similarity">
    <text evidence="1">Belongs to the short-chain dehydrogenases/reductases (SDR) family.</text>
</comment>
<dbReference type="Proteomes" id="UP000639643">
    <property type="component" value="Unassembled WGS sequence"/>
</dbReference>
<dbReference type="InterPro" id="IPR036291">
    <property type="entry name" value="NAD(P)-bd_dom_sf"/>
</dbReference>
<evidence type="ECO:0000313" key="5">
    <source>
        <dbReference type="Proteomes" id="UP000639643"/>
    </source>
</evidence>
<evidence type="ECO:0000313" key="4">
    <source>
        <dbReference type="EMBL" id="KAF6838979.1"/>
    </source>
</evidence>
<dbReference type="PANTHER" id="PTHR24320:SF282">
    <property type="entry name" value="WW DOMAIN-CONTAINING OXIDOREDUCTASE"/>
    <property type="match status" value="1"/>
</dbReference>
<dbReference type="Pfam" id="PF00106">
    <property type="entry name" value="adh_short"/>
    <property type="match status" value="1"/>
</dbReference>
<accession>A0A8H6KWJ6</accession>
<dbReference type="OrthoDB" id="191139at2759"/>